<name>A0AAF0FEN8_9BASI</name>
<keyword evidence="2" id="KW-1133">Transmembrane helix</keyword>
<dbReference type="Proteomes" id="UP001214628">
    <property type="component" value="Chromosome 2"/>
</dbReference>
<evidence type="ECO:0000256" key="2">
    <source>
        <dbReference type="SAM" id="Phobius"/>
    </source>
</evidence>
<keyword evidence="2" id="KW-0812">Transmembrane</keyword>
<accession>A0AAF0FEN8</accession>
<keyword evidence="4" id="KW-1185">Reference proteome</keyword>
<evidence type="ECO:0000313" key="3">
    <source>
        <dbReference type="EMBL" id="WFD43297.1"/>
    </source>
</evidence>
<gene>
    <name evidence="3" type="ORF">MPSI1_001958</name>
</gene>
<dbReference type="AlphaFoldDB" id="A0AAF0FEN8"/>
<evidence type="ECO:0000256" key="1">
    <source>
        <dbReference type="SAM" id="MobiDB-lite"/>
    </source>
</evidence>
<reference evidence="3" key="1">
    <citation type="submission" date="2023-02" db="EMBL/GenBank/DDBJ databases">
        <title>Mating type loci evolution in Malassezia.</title>
        <authorList>
            <person name="Coelho M.A."/>
        </authorList>
    </citation>
    <scope>NUCLEOTIDE SEQUENCE</scope>
    <source>
        <strain evidence="3">CBS 14136</strain>
    </source>
</reference>
<organism evidence="3 4">
    <name type="scientific">Malassezia psittaci</name>
    <dbReference type="NCBI Taxonomy" id="1821823"/>
    <lineage>
        <taxon>Eukaryota</taxon>
        <taxon>Fungi</taxon>
        <taxon>Dikarya</taxon>
        <taxon>Basidiomycota</taxon>
        <taxon>Ustilaginomycotina</taxon>
        <taxon>Malasseziomycetes</taxon>
        <taxon>Malasseziales</taxon>
        <taxon>Malasseziaceae</taxon>
        <taxon>Malassezia</taxon>
    </lineage>
</organism>
<feature type="compositionally biased region" description="Low complexity" evidence="1">
    <location>
        <begin position="286"/>
        <end position="295"/>
    </location>
</feature>
<proteinExistence type="predicted"/>
<keyword evidence="2" id="KW-0472">Membrane</keyword>
<evidence type="ECO:0008006" key="5">
    <source>
        <dbReference type="Google" id="ProtNLM"/>
    </source>
</evidence>
<feature type="region of interest" description="Disordered" evidence="1">
    <location>
        <begin position="271"/>
        <end position="299"/>
    </location>
</feature>
<dbReference type="EMBL" id="CP118376">
    <property type="protein sequence ID" value="WFD43297.1"/>
    <property type="molecule type" value="Genomic_DNA"/>
</dbReference>
<feature type="transmembrane region" description="Helical" evidence="2">
    <location>
        <begin position="54"/>
        <end position="79"/>
    </location>
</feature>
<sequence>MAGLEWTNAMYVEMEKSESSAFETLARRQSASSSSASASGSSTDLTPGSGSGEIFSYPFITLAVVAVAVFVLIGILIAVRMTIWNRRARMNSMDPDNEFVSSMPFSAASLPPDPIQPPPILKKKVVEASQPVTSPTTAYCDWSLLQPVSVCFDKQTSEAIHATINPSAGSESQANWTPDLAQVQVTLLISLPTSRTTFPARLRRRSTRDSKSNIFSPLFNGASVRPSYEADLTGDLSNPTMSKRPVSVHSRASAKEMSDARRDAYFENLEKEAQPDESGLAPPRPNLTRPSSRSSLRTEHANNDASLDLVGIFAFGSAIMPIHPTPNNESTLENAPILTKSDIMSLLDHGSRLQNPAKF</sequence>
<evidence type="ECO:0000313" key="4">
    <source>
        <dbReference type="Proteomes" id="UP001214628"/>
    </source>
</evidence>
<protein>
    <recommendedName>
        <fullName evidence="5">Transmembrane protein</fullName>
    </recommendedName>
</protein>
<feature type="region of interest" description="Disordered" evidence="1">
    <location>
        <begin position="230"/>
        <end position="259"/>
    </location>
</feature>